<evidence type="ECO:0000313" key="3">
    <source>
        <dbReference type="Proteomes" id="UP000653730"/>
    </source>
</evidence>
<dbReference type="CDD" id="cd04301">
    <property type="entry name" value="NAT_SF"/>
    <property type="match status" value="1"/>
</dbReference>
<accession>A0A926JP46</accession>
<dbReference type="Gene3D" id="3.40.630.30">
    <property type="match status" value="1"/>
</dbReference>
<gene>
    <name evidence="2" type="ORF">IBL28_02865</name>
</gene>
<name>A0A926JP46_9FLAO</name>
<feature type="domain" description="N-acetyltransferase" evidence="1">
    <location>
        <begin position="3"/>
        <end position="142"/>
    </location>
</feature>
<organism evidence="2 3">
    <name type="scientific">Sinomicrobium weinanense</name>
    <dbReference type="NCBI Taxonomy" id="2842200"/>
    <lineage>
        <taxon>Bacteria</taxon>
        <taxon>Pseudomonadati</taxon>
        <taxon>Bacteroidota</taxon>
        <taxon>Flavobacteriia</taxon>
        <taxon>Flavobacteriales</taxon>
        <taxon>Flavobacteriaceae</taxon>
        <taxon>Sinomicrobium</taxon>
    </lineage>
</organism>
<dbReference type="GO" id="GO:0016747">
    <property type="term" value="F:acyltransferase activity, transferring groups other than amino-acyl groups"/>
    <property type="evidence" value="ECO:0007669"/>
    <property type="project" value="InterPro"/>
</dbReference>
<dbReference type="SUPFAM" id="SSF55729">
    <property type="entry name" value="Acyl-CoA N-acyltransferases (Nat)"/>
    <property type="match status" value="1"/>
</dbReference>
<dbReference type="Proteomes" id="UP000653730">
    <property type="component" value="Unassembled WGS sequence"/>
</dbReference>
<dbReference type="InterPro" id="IPR016181">
    <property type="entry name" value="Acyl_CoA_acyltransferase"/>
</dbReference>
<comment type="caution">
    <text evidence="2">The sequence shown here is derived from an EMBL/GenBank/DDBJ whole genome shotgun (WGS) entry which is preliminary data.</text>
</comment>
<keyword evidence="3" id="KW-1185">Reference proteome</keyword>
<dbReference type="AlphaFoldDB" id="A0A926JP46"/>
<dbReference type="EMBL" id="JACVDC010000004">
    <property type="protein sequence ID" value="MBC9794895.1"/>
    <property type="molecule type" value="Genomic_DNA"/>
</dbReference>
<dbReference type="InterPro" id="IPR000182">
    <property type="entry name" value="GNAT_dom"/>
</dbReference>
<dbReference type="Pfam" id="PF13673">
    <property type="entry name" value="Acetyltransf_10"/>
    <property type="match status" value="1"/>
</dbReference>
<reference evidence="2 3" key="1">
    <citation type="submission" date="2020-09" db="EMBL/GenBank/DDBJ databases">
        <title>Sinomicrobium weinanense sp. nov., a halophilic bacteria isolated from saline-alkali soil.</title>
        <authorList>
            <person name="Wu P."/>
            <person name="Ren H."/>
            <person name="Mei Y."/>
            <person name="Liang Y."/>
            <person name="Chen Z."/>
        </authorList>
    </citation>
    <scope>NUCLEOTIDE SEQUENCE [LARGE SCALE GENOMIC DNA]</scope>
    <source>
        <strain evidence="2 3">FJxs</strain>
    </source>
</reference>
<protein>
    <submittedName>
        <fullName evidence="2">GNAT family N-acetyltransferase</fullName>
    </submittedName>
</protein>
<proteinExistence type="predicted"/>
<evidence type="ECO:0000259" key="1">
    <source>
        <dbReference type="PROSITE" id="PS51186"/>
    </source>
</evidence>
<dbReference type="PROSITE" id="PS51186">
    <property type="entry name" value="GNAT"/>
    <property type="match status" value="1"/>
</dbReference>
<sequence length="143" mass="16792">MKATGFYIREIPGHFTWPLRQKVMYPGQSVESVILEDDARGTHFGLYSADDELRSVISLFYREDGRYQFRKFATDTTQQGKGYGSALLSYTIDFCRKEKGRTLWCNARKSASSFYKRYHFTETNTTFFKKGHDYVIMELPLYL</sequence>
<evidence type="ECO:0000313" key="2">
    <source>
        <dbReference type="EMBL" id="MBC9794895.1"/>
    </source>
</evidence>
<dbReference type="RefSeq" id="WP_187964049.1">
    <property type="nucleotide sequence ID" value="NZ_JACVDC010000004.1"/>
</dbReference>